<evidence type="ECO:0000256" key="1">
    <source>
        <dbReference type="ARBA" id="ARBA00004651"/>
    </source>
</evidence>
<feature type="transmembrane region" description="Helical" evidence="9">
    <location>
        <begin position="473"/>
        <end position="494"/>
    </location>
</feature>
<keyword evidence="3" id="KW-1003">Cell membrane</keyword>
<dbReference type="PANTHER" id="PTHR24223:SF404">
    <property type="entry name" value="ABC MULTIDRUG TRANSPORTER (EUROFUNG)-RELATED"/>
    <property type="match status" value="1"/>
</dbReference>
<evidence type="ECO:0000256" key="3">
    <source>
        <dbReference type="ARBA" id="ARBA00022475"/>
    </source>
</evidence>
<feature type="transmembrane region" description="Helical" evidence="9">
    <location>
        <begin position="120"/>
        <end position="140"/>
    </location>
</feature>
<evidence type="ECO:0000256" key="7">
    <source>
        <dbReference type="ARBA" id="ARBA00022989"/>
    </source>
</evidence>
<dbReference type="GO" id="GO:0016887">
    <property type="term" value="F:ATP hydrolysis activity"/>
    <property type="evidence" value="ECO:0007669"/>
    <property type="project" value="InterPro"/>
</dbReference>
<keyword evidence="8 9" id="KW-0472">Membrane</keyword>
<dbReference type="FunFam" id="1.20.1560.10:FF:000055">
    <property type="entry name" value="ABC multidrug transporter (Eurofung)"/>
    <property type="match status" value="1"/>
</dbReference>
<feature type="transmembrane region" description="Helical" evidence="9">
    <location>
        <begin position="506"/>
        <end position="525"/>
    </location>
</feature>
<keyword evidence="7 9" id="KW-1133">Transmembrane helix</keyword>
<dbReference type="InterPro" id="IPR050173">
    <property type="entry name" value="ABC_transporter_C-like"/>
</dbReference>
<dbReference type="InterPro" id="IPR011527">
    <property type="entry name" value="ABC1_TM_dom"/>
</dbReference>
<sequence>MAAFTIFTLCSVSEAFPKANYLNYLRALSKSSLQLRRRIEAISSILSVIMSCPGTMGNQSFGPRVDHHCRSFDFTLFFEDVFFACLISARLFFLTPALLISLQRRRVVSTHEYELSYAKLATLTALVAFQVVFLALRTRYPSAKTMASISADVISIASTIEVFALSALTHRRSQRPSTLVVLYLSISSILGVARPRTLWLLSNELAVSTIITCILFLSLVALILESFAVTKKQTESELLHNDNLLRASLQSYFVPFLSPIFPRLCLTVFTFTQPFLINTTVAYVAQISPDANYGRRLIGAWALVYLGIAVNTSVYQYHNFCFATRLRGGLIALLYRQAINTREVDMGEITAVTLMGTDVERIFGAMSMFHSVWASLLDIAIASWLLGRQLSLACLAPILLVLVYIAATSKVSVATKTAQMRWIERIQERLRITAVILGDTKAVKMLGLGKVMTNILRRLRVEEVETSKSFRKLLITTLLLCTYLSPSEALGLLISTDRHQQPALTPINLTPIVTFAVYVIVSVFWKHAALLPAQAFTSIALIALLTTPVVEFIQLIPMVVQSIGFFSRIQDFCNYTHESGLRDESTNDSLPSEHAQVPAFGLESLARTDYPLLTQKHIVSCRNQDFGWGQGQTVLHGITVDVPRGMLTVVVGPVGSGKSSFLSALLGELKSRSSNKITQHPEDNERCAMAYCSQSPWLENGTLRQNILGISVFEKKWYDSVVSACGLEADLQALEKGDLTIIGSCRIRSPIRPRYTAGRAGANYGLYLRLLRPI</sequence>
<feature type="transmembrane region" description="Helical" evidence="9">
    <location>
        <begin position="81"/>
        <end position="100"/>
    </location>
</feature>
<dbReference type="InterPro" id="IPR056227">
    <property type="entry name" value="TMD0_ABC"/>
</dbReference>
<proteinExistence type="predicted"/>
<keyword evidence="4 9" id="KW-0812">Transmembrane</keyword>
<feature type="transmembrane region" description="Helical" evidence="9">
    <location>
        <begin position="537"/>
        <end position="560"/>
    </location>
</feature>
<dbReference type="GO" id="GO:0005524">
    <property type="term" value="F:ATP binding"/>
    <property type="evidence" value="ECO:0007669"/>
    <property type="project" value="UniProtKB-KW"/>
</dbReference>
<feature type="transmembrane region" description="Helical" evidence="9">
    <location>
        <begin position="146"/>
        <end position="168"/>
    </location>
</feature>
<evidence type="ECO:0000256" key="6">
    <source>
        <dbReference type="ARBA" id="ARBA00022840"/>
    </source>
</evidence>
<dbReference type="GO" id="GO:0140359">
    <property type="term" value="F:ABC-type transporter activity"/>
    <property type="evidence" value="ECO:0007669"/>
    <property type="project" value="InterPro"/>
</dbReference>
<feature type="transmembrane region" description="Helical" evidence="9">
    <location>
        <begin position="362"/>
        <end position="384"/>
    </location>
</feature>
<comment type="subcellular location">
    <subcellularLocation>
        <location evidence="1">Cell membrane</location>
        <topology evidence="1">Multi-pass membrane protein</topology>
    </subcellularLocation>
</comment>
<keyword evidence="2" id="KW-0813">Transport</keyword>
<feature type="transmembrane region" description="Helical" evidence="9">
    <location>
        <begin position="297"/>
        <end position="317"/>
    </location>
</feature>
<dbReference type="SUPFAM" id="SSF52540">
    <property type="entry name" value="P-loop containing nucleoside triphosphate hydrolases"/>
    <property type="match status" value="1"/>
</dbReference>
<protein>
    <submittedName>
        <fullName evidence="11">ABC transporter</fullName>
    </submittedName>
</protein>
<dbReference type="PANTHER" id="PTHR24223">
    <property type="entry name" value="ATP-BINDING CASSETTE SUB-FAMILY C"/>
    <property type="match status" value="1"/>
</dbReference>
<feature type="transmembrane region" description="Helical" evidence="9">
    <location>
        <begin position="205"/>
        <end position="224"/>
    </location>
</feature>
<comment type="caution">
    <text evidence="11">The sequence shown here is derived from an EMBL/GenBank/DDBJ whole genome shotgun (WGS) entry which is preliminary data.</text>
</comment>
<evidence type="ECO:0000256" key="2">
    <source>
        <dbReference type="ARBA" id="ARBA00022448"/>
    </source>
</evidence>
<dbReference type="SUPFAM" id="SSF90123">
    <property type="entry name" value="ABC transporter transmembrane region"/>
    <property type="match status" value="1"/>
</dbReference>
<reference evidence="11 12" key="1">
    <citation type="submission" date="2016-10" db="EMBL/GenBank/DDBJ databases">
        <title>The genome sequence of Colletotrichum fioriniae PJ7.</title>
        <authorList>
            <person name="Baroncelli R."/>
        </authorList>
    </citation>
    <scope>NUCLEOTIDE SEQUENCE [LARGE SCALE GENOMIC DNA]</scope>
    <source>
        <strain evidence="11">Col 31</strain>
    </source>
</reference>
<keyword evidence="5" id="KW-0547">Nucleotide-binding</keyword>
<feature type="transmembrane region" description="Helical" evidence="9">
    <location>
        <begin position="180"/>
        <end position="199"/>
    </location>
</feature>
<feature type="domain" description="ABC transmembrane type-1" evidence="10">
    <location>
        <begin position="264"/>
        <end position="561"/>
    </location>
</feature>
<feature type="transmembrane region" description="Helical" evidence="9">
    <location>
        <begin position="390"/>
        <end position="409"/>
    </location>
</feature>
<dbReference type="EMBL" id="MLGG01000021">
    <property type="protein sequence ID" value="KAK1456469.1"/>
    <property type="molecule type" value="Genomic_DNA"/>
</dbReference>
<evidence type="ECO:0000256" key="9">
    <source>
        <dbReference type="SAM" id="Phobius"/>
    </source>
</evidence>
<dbReference type="AlphaFoldDB" id="A0AAI9UDQ0"/>
<dbReference type="InterPro" id="IPR003439">
    <property type="entry name" value="ABC_transporter-like_ATP-bd"/>
</dbReference>
<keyword evidence="12" id="KW-1185">Reference proteome</keyword>
<evidence type="ECO:0000313" key="11">
    <source>
        <dbReference type="EMBL" id="KAK1456469.1"/>
    </source>
</evidence>
<dbReference type="PROSITE" id="PS50929">
    <property type="entry name" value="ABC_TM1F"/>
    <property type="match status" value="1"/>
</dbReference>
<organism evidence="11 12">
    <name type="scientific">Colletotrichum melonis</name>
    <dbReference type="NCBI Taxonomy" id="1209925"/>
    <lineage>
        <taxon>Eukaryota</taxon>
        <taxon>Fungi</taxon>
        <taxon>Dikarya</taxon>
        <taxon>Ascomycota</taxon>
        <taxon>Pezizomycotina</taxon>
        <taxon>Sordariomycetes</taxon>
        <taxon>Hypocreomycetidae</taxon>
        <taxon>Glomerellales</taxon>
        <taxon>Glomerellaceae</taxon>
        <taxon>Colletotrichum</taxon>
        <taxon>Colletotrichum acutatum species complex</taxon>
    </lineage>
</organism>
<name>A0AAI9UDQ0_9PEZI</name>
<dbReference type="GO" id="GO:0005886">
    <property type="term" value="C:plasma membrane"/>
    <property type="evidence" value="ECO:0007669"/>
    <property type="project" value="UniProtKB-SubCell"/>
</dbReference>
<dbReference type="Gene3D" id="1.20.1560.10">
    <property type="entry name" value="ABC transporter type 1, transmembrane domain"/>
    <property type="match status" value="1"/>
</dbReference>
<evidence type="ECO:0000256" key="5">
    <source>
        <dbReference type="ARBA" id="ARBA00022741"/>
    </source>
</evidence>
<dbReference type="Proteomes" id="UP001239795">
    <property type="component" value="Unassembled WGS sequence"/>
</dbReference>
<keyword evidence="6" id="KW-0067">ATP-binding</keyword>
<dbReference type="Pfam" id="PF00005">
    <property type="entry name" value="ABC_tran"/>
    <property type="match status" value="1"/>
</dbReference>
<evidence type="ECO:0000256" key="4">
    <source>
        <dbReference type="ARBA" id="ARBA00022692"/>
    </source>
</evidence>
<feature type="transmembrane region" description="Helical" evidence="9">
    <location>
        <begin position="264"/>
        <end position="285"/>
    </location>
</feature>
<dbReference type="Pfam" id="PF24357">
    <property type="entry name" value="TMD0_ABC"/>
    <property type="match status" value="1"/>
</dbReference>
<evidence type="ECO:0000259" key="10">
    <source>
        <dbReference type="PROSITE" id="PS50929"/>
    </source>
</evidence>
<dbReference type="InterPro" id="IPR027417">
    <property type="entry name" value="P-loop_NTPase"/>
</dbReference>
<evidence type="ECO:0000313" key="12">
    <source>
        <dbReference type="Proteomes" id="UP001239795"/>
    </source>
</evidence>
<accession>A0AAI9UDQ0</accession>
<gene>
    <name evidence="11" type="ORF">CMEL01_16482</name>
</gene>
<dbReference type="Gene3D" id="3.40.50.300">
    <property type="entry name" value="P-loop containing nucleotide triphosphate hydrolases"/>
    <property type="match status" value="1"/>
</dbReference>
<dbReference type="InterPro" id="IPR036640">
    <property type="entry name" value="ABC1_TM_sf"/>
</dbReference>
<evidence type="ECO:0000256" key="8">
    <source>
        <dbReference type="ARBA" id="ARBA00023136"/>
    </source>
</evidence>